<name>A0A553W9S9_9SPHN</name>
<dbReference type="OrthoDB" id="7392037at2"/>
<dbReference type="InterPro" id="IPR038444">
    <property type="entry name" value="DUF465_sf"/>
</dbReference>
<dbReference type="Gene3D" id="6.10.280.50">
    <property type="match status" value="1"/>
</dbReference>
<comment type="caution">
    <text evidence="1">The sequence shown here is derived from an EMBL/GenBank/DDBJ whole genome shotgun (WGS) entry which is preliminary data.</text>
</comment>
<dbReference type="EMBL" id="VKKU01000002">
    <property type="protein sequence ID" value="TSB01448.1"/>
    <property type="molecule type" value="Genomic_DNA"/>
</dbReference>
<dbReference type="Pfam" id="PF04325">
    <property type="entry name" value="DUF465"/>
    <property type="match status" value="1"/>
</dbReference>
<dbReference type="AlphaFoldDB" id="A0A553W9S9"/>
<protein>
    <submittedName>
        <fullName evidence="1">DUF465 domain-containing protein</fullName>
    </submittedName>
</protein>
<dbReference type="InterPro" id="IPR007420">
    <property type="entry name" value="DUF465"/>
</dbReference>
<accession>A0A553W9S9</accession>
<proteinExistence type="predicted"/>
<sequence>MNNSHMSALRLKHAELEAKLERETNRPLPDTGLIHSLKKQKLHLKDMLTQESLPA</sequence>
<dbReference type="Proteomes" id="UP000320160">
    <property type="component" value="Unassembled WGS sequence"/>
</dbReference>
<evidence type="ECO:0000313" key="1">
    <source>
        <dbReference type="EMBL" id="TSB01448.1"/>
    </source>
</evidence>
<gene>
    <name evidence="1" type="ORF">FOM92_09630</name>
</gene>
<organism evidence="1 2">
    <name type="scientific">Sphingorhabdus contaminans</name>
    <dbReference type="NCBI Taxonomy" id="1343899"/>
    <lineage>
        <taxon>Bacteria</taxon>
        <taxon>Pseudomonadati</taxon>
        <taxon>Pseudomonadota</taxon>
        <taxon>Alphaproteobacteria</taxon>
        <taxon>Sphingomonadales</taxon>
        <taxon>Sphingomonadaceae</taxon>
        <taxon>Sphingorhabdus</taxon>
    </lineage>
</organism>
<evidence type="ECO:0000313" key="2">
    <source>
        <dbReference type="Proteomes" id="UP000320160"/>
    </source>
</evidence>
<reference evidence="1 2" key="1">
    <citation type="submission" date="2019-07" db="EMBL/GenBank/DDBJ databases">
        <authorList>
            <person name="Park M."/>
        </authorList>
    </citation>
    <scope>NUCLEOTIDE SEQUENCE [LARGE SCALE GENOMIC DNA]</scope>
    <source>
        <strain evidence="1 2">KCTC32445</strain>
    </source>
</reference>
<keyword evidence="2" id="KW-1185">Reference proteome</keyword>
<dbReference type="RefSeq" id="WP_143776668.1">
    <property type="nucleotide sequence ID" value="NZ_OZ260107.1"/>
</dbReference>